<organism evidence="1 2">
    <name type="scientific">Oryzias javanicus</name>
    <name type="common">Javanese ricefish</name>
    <name type="synonym">Aplocheilus javanicus</name>
    <dbReference type="NCBI Taxonomy" id="123683"/>
    <lineage>
        <taxon>Eukaryota</taxon>
        <taxon>Metazoa</taxon>
        <taxon>Chordata</taxon>
        <taxon>Craniata</taxon>
        <taxon>Vertebrata</taxon>
        <taxon>Euteleostomi</taxon>
        <taxon>Actinopterygii</taxon>
        <taxon>Neopterygii</taxon>
        <taxon>Teleostei</taxon>
        <taxon>Neoteleostei</taxon>
        <taxon>Acanthomorphata</taxon>
        <taxon>Ovalentaria</taxon>
        <taxon>Atherinomorphae</taxon>
        <taxon>Beloniformes</taxon>
        <taxon>Adrianichthyidae</taxon>
        <taxon>Oryziinae</taxon>
        <taxon>Oryzias</taxon>
    </lineage>
</organism>
<evidence type="ECO:0000313" key="1">
    <source>
        <dbReference type="EMBL" id="RVE74133.1"/>
    </source>
</evidence>
<proteinExistence type="predicted"/>
<dbReference type="Proteomes" id="UP000283210">
    <property type="component" value="Chromosome 4"/>
</dbReference>
<accession>A0A437DGJ3</accession>
<gene>
    <name evidence="1" type="ORF">OJAV_G00038200</name>
</gene>
<dbReference type="EMBL" id="CM012440">
    <property type="protein sequence ID" value="RVE74133.1"/>
    <property type="molecule type" value="Genomic_DNA"/>
</dbReference>
<sequence>MLLVFQGEGPEGGGGSLQARLLALFRKMMCVQLLKKSLLPELTEDLDCFPGEVITNMRQLQSLNIDLTVDKEKQKAEVKHILQQKQRALSDLFKALAAIGLSYCKG</sequence>
<keyword evidence="2" id="KW-1185">Reference proteome</keyword>
<protein>
    <submittedName>
        <fullName evidence="1">Uncharacterized protein</fullName>
    </submittedName>
</protein>
<dbReference type="AlphaFoldDB" id="A0A437DGJ3"/>
<evidence type="ECO:0000313" key="2">
    <source>
        <dbReference type="Proteomes" id="UP000283210"/>
    </source>
</evidence>
<reference evidence="1 2" key="2">
    <citation type="submission" date="2019-01" db="EMBL/GenBank/DDBJ databases">
        <title>A chromosome length genome reference of the Java medaka (oryzias javanicus).</title>
        <authorList>
            <person name="Herpin A."/>
            <person name="Takehana Y."/>
            <person name="Naruse K."/>
            <person name="Ansai S."/>
            <person name="Kawaguchi M."/>
        </authorList>
    </citation>
    <scope>NUCLEOTIDE SEQUENCE [LARGE SCALE GENOMIC DNA]</scope>
    <source>
        <strain evidence="1">RS831</strain>
        <tissue evidence="1">Whole body</tissue>
    </source>
</reference>
<reference evidence="1 2" key="1">
    <citation type="submission" date="2018-11" db="EMBL/GenBank/DDBJ databases">
        <authorList>
            <person name="Lopez-Roques C."/>
            <person name="Donnadieu C."/>
            <person name="Bouchez O."/>
            <person name="Klopp C."/>
            <person name="Cabau C."/>
            <person name="Zahm M."/>
        </authorList>
    </citation>
    <scope>NUCLEOTIDE SEQUENCE [LARGE SCALE GENOMIC DNA]</scope>
    <source>
        <strain evidence="1">RS831</strain>
        <tissue evidence="1">Whole body</tissue>
    </source>
</reference>
<dbReference type="OrthoDB" id="422220at2759"/>
<name>A0A437DGJ3_ORYJA</name>